<reference evidence="5 6" key="1">
    <citation type="submission" date="2014-07" db="EMBL/GenBank/DDBJ databases">
        <title>Biosystematic studies on Modestobacter strains isolated from extreme hyper-arid desert soil and from historic building.</title>
        <authorList>
            <person name="Bukarasam K."/>
            <person name="Bull A."/>
            <person name="Girard G."/>
            <person name="van Wezel G."/>
            <person name="Goodfellow M."/>
        </authorList>
    </citation>
    <scope>NUCLEOTIDE SEQUENCE [LARGE SCALE GENOMIC DNA]</scope>
    <source>
        <strain evidence="5 6">KNN45-2b</strain>
    </source>
</reference>
<dbReference type="InterPro" id="IPR001466">
    <property type="entry name" value="Beta-lactam-related"/>
</dbReference>
<evidence type="ECO:0000259" key="3">
    <source>
        <dbReference type="Pfam" id="PF00144"/>
    </source>
</evidence>
<feature type="domain" description="Beta-lactamase-related" evidence="3">
    <location>
        <begin position="657"/>
        <end position="988"/>
    </location>
</feature>
<feature type="domain" description="Peptidase S9 prolyl oligopeptidase catalytic" evidence="4">
    <location>
        <begin position="444"/>
        <end position="645"/>
    </location>
</feature>
<dbReference type="InterPro" id="IPR011659">
    <property type="entry name" value="WD40"/>
</dbReference>
<sequence length="1113" mass="116972">MGRPLALEDVHALQLPGEPTVSPDGRAVVYVLRTTDTAADADRHALWRVRAAADGWGAPAPLTRGTADTSPAFSPAGDRVAFLRRGDGPPQLHLLPVDGGEAEQVTDLPAGAGAPVWSPDGERIAFTSPVRPADPDEHAPISTTRIGYKADGAGLLRGVRQHLHVLDLATGEVRQLTSGDWHAGRPAWSPDGTRLAFAAATDPDADLTHRTPAHVVDVAGGPPRRVGDGLGLAGPMVWTADGEALLVTGQPTVSVDHTGLLVQPLDTVPAVRDLAAPLDRNVMPGGPGYPGGLPQLTRDGAEVVFCVRDRGCSHVYATAVDGSGTPRPVLTGADVVVSGLSVAGGADVAAVVLADPTSYGEVGVVDLRSGTVTRLTTHTADSLPEVALVRPEPRTFTVHDGTEVHGWLLVDPATPQPAPLLVDVHGGPHNAWSPVADAAHPYHQALVAAGWAVLLVNPRGSDGYGRRFLTGAVGGWGTADERDFLDPVDQLVDEGVADPARLVLTGYSYGGFMTCWLTGRTDRFAAAITGGVVADLTSMTGTSDAGEALALEYGDPVTDPDAVRALSPITNVHRVRTPTLVLHGGADERCPVGQAEQWFTALRTQRVPTELVLFPGGSHLFILDGRPSHRVGYSRRLIAWAEQHGNSRPVLDAAHWQRRLDELAAAHRVPGAVLAIRRVTPGADDELVEAATGVLNKATGVEVTTDSVFQIGSITKVWTTTLVMQLVDEGKLDLDAPLVEALPELQLGDPDVAKRVTMRHLLTHTSGIDGDVFTDTGRGDDCIERYVAALADVAQNHPLGATFSYCNSGFTLVGRVVEVLTGQTWDAALRERVIEPLGLTHTSTLPEEAILHRAAVGHIAAEPGAEPQPSPTWLLPRSLGPAGLVNATARDVTAFAAAHLRGGVAADGTRLLSAESAAAMTTAQTALPDTWSLGDSWGLGWIRFDWHGARLHGHDGGTLGQGAFLRVLPGERPGQGLVVSLLTNGGDMLDVYADLYREVFAELAGVTMADRLQPPAEPPAVDLTRHVGSYERSSVQTEVFERDGGLVLRQTAVGAVAEATGQPVQEHELVPVSDGLFAMRAPGTQGWTAVTFYQLADGSAYVHAGGRANPRKG</sequence>
<gene>
    <name evidence="5" type="ORF">IN07_13065</name>
</gene>
<dbReference type="InterPro" id="IPR011042">
    <property type="entry name" value="6-blade_b-propeller_TolB-like"/>
</dbReference>
<organism evidence="5 6">
    <name type="scientific">Modestobacter caceresii</name>
    <dbReference type="NCBI Taxonomy" id="1522368"/>
    <lineage>
        <taxon>Bacteria</taxon>
        <taxon>Bacillati</taxon>
        <taxon>Actinomycetota</taxon>
        <taxon>Actinomycetes</taxon>
        <taxon>Geodermatophilales</taxon>
        <taxon>Geodermatophilaceae</taxon>
        <taxon>Modestobacter</taxon>
    </lineage>
</organism>
<dbReference type="SUPFAM" id="SSF53474">
    <property type="entry name" value="alpha/beta-Hydrolases"/>
    <property type="match status" value="1"/>
</dbReference>
<comment type="caution">
    <text evidence="5">The sequence shown here is derived from an EMBL/GenBank/DDBJ whole genome shotgun (WGS) entry which is preliminary data.</text>
</comment>
<dbReference type="SUPFAM" id="SSF56601">
    <property type="entry name" value="beta-lactamase/transpeptidase-like"/>
    <property type="match status" value="1"/>
</dbReference>
<dbReference type="PANTHER" id="PTHR42776:SF27">
    <property type="entry name" value="DIPEPTIDYL PEPTIDASE FAMILY MEMBER 6"/>
    <property type="match status" value="1"/>
</dbReference>
<dbReference type="SUPFAM" id="SSF82171">
    <property type="entry name" value="DPP6 N-terminal domain-like"/>
    <property type="match status" value="1"/>
</dbReference>
<dbReference type="InterPro" id="IPR012338">
    <property type="entry name" value="Beta-lactam/transpept-like"/>
</dbReference>
<dbReference type="STRING" id="1522368.IN07_13065"/>
<protein>
    <submittedName>
        <fullName evidence="5">Beta-lactamase</fullName>
    </submittedName>
</protein>
<dbReference type="Gene3D" id="3.40.710.10">
    <property type="entry name" value="DD-peptidase/beta-lactamase superfamily"/>
    <property type="match status" value="1"/>
</dbReference>
<keyword evidence="2" id="KW-0645">Protease</keyword>
<name>A0A098Y8Y1_9ACTN</name>
<dbReference type="Pfam" id="PF00326">
    <property type="entry name" value="Peptidase_S9"/>
    <property type="match status" value="1"/>
</dbReference>
<accession>A0A098Y8Y1</accession>
<dbReference type="InterPro" id="IPR029058">
    <property type="entry name" value="AB_hydrolase_fold"/>
</dbReference>
<evidence type="ECO:0000259" key="4">
    <source>
        <dbReference type="Pfam" id="PF00326"/>
    </source>
</evidence>
<keyword evidence="1" id="KW-0378">Hydrolase</keyword>
<dbReference type="Pfam" id="PF07676">
    <property type="entry name" value="PD40"/>
    <property type="match status" value="3"/>
</dbReference>
<keyword evidence="6" id="KW-1185">Reference proteome</keyword>
<dbReference type="PANTHER" id="PTHR42776">
    <property type="entry name" value="SERINE PEPTIDASE S9 FAMILY MEMBER"/>
    <property type="match status" value="1"/>
</dbReference>
<evidence type="ECO:0000256" key="1">
    <source>
        <dbReference type="ARBA" id="ARBA00022801"/>
    </source>
</evidence>
<dbReference type="Gene3D" id="2.120.10.30">
    <property type="entry name" value="TolB, C-terminal domain"/>
    <property type="match status" value="2"/>
</dbReference>
<dbReference type="RefSeq" id="WP_036336272.1">
    <property type="nucleotide sequence ID" value="NZ_JPMX01000057.1"/>
</dbReference>
<dbReference type="EMBL" id="JPMX01000057">
    <property type="protein sequence ID" value="KGH46186.1"/>
    <property type="molecule type" value="Genomic_DNA"/>
</dbReference>
<evidence type="ECO:0000256" key="2">
    <source>
        <dbReference type="ARBA" id="ARBA00022825"/>
    </source>
</evidence>
<dbReference type="GO" id="GO:0006508">
    <property type="term" value="P:proteolysis"/>
    <property type="evidence" value="ECO:0007669"/>
    <property type="project" value="InterPro"/>
</dbReference>
<dbReference type="OrthoDB" id="262125at2"/>
<dbReference type="AlphaFoldDB" id="A0A098Y8Y1"/>
<dbReference type="Proteomes" id="UP000029713">
    <property type="component" value="Unassembled WGS sequence"/>
</dbReference>
<proteinExistence type="predicted"/>
<dbReference type="InterPro" id="IPR001375">
    <property type="entry name" value="Peptidase_S9_cat"/>
</dbReference>
<evidence type="ECO:0000313" key="6">
    <source>
        <dbReference type="Proteomes" id="UP000029713"/>
    </source>
</evidence>
<evidence type="ECO:0000313" key="5">
    <source>
        <dbReference type="EMBL" id="KGH46186.1"/>
    </source>
</evidence>
<dbReference type="Pfam" id="PF00144">
    <property type="entry name" value="Beta-lactamase"/>
    <property type="match status" value="1"/>
</dbReference>
<keyword evidence="2" id="KW-0720">Serine protease</keyword>
<dbReference type="GO" id="GO:0004252">
    <property type="term" value="F:serine-type endopeptidase activity"/>
    <property type="evidence" value="ECO:0007669"/>
    <property type="project" value="TreeGrafter"/>
</dbReference>
<dbReference type="Gene3D" id="3.40.50.1820">
    <property type="entry name" value="alpha/beta hydrolase"/>
    <property type="match status" value="1"/>
</dbReference>